<dbReference type="AlphaFoldDB" id="A0A7G1KRL1"/>
<name>A0A7G1KRL1_9NOCA</name>
<reference evidence="1 2" key="1">
    <citation type="submission" date="2020-08" db="EMBL/GenBank/DDBJ databases">
        <title>Genome Sequencing of Nocardia wallacei strain FMUON74 and assembly.</title>
        <authorList>
            <person name="Toyokawa M."/>
            <person name="Uesaka K."/>
        </authorList>
    </citation>
    <scope>NUCLEOTIDE SEQUENCE [LARGE SCALE GENOMIC DNA]</scope>
    <source>
        <strain evidence="1 2">FMUON74</strain>
    </source>
</reference>
<evidence type="ECO:0000313" key="2">
    <source>
        <dbReference type="Proteomes" id="UP000516173"/>
    </source>
</evidence>
<proteinExistence type="predicted"/>
<accession>A0A7G1KRL1</accession>
<sequence>MYFLFSGVKPRSLDYAALKFNGNDYRFPYRATVSCATAAPGRPHRADPDKFPAVLRRISVQPAPNLVMLIDILIGEDGLTLVGRSDERGEP</sequence>
<dbReference type="Proteomes" id="UP000516173">
    <property type="component" value="Chromosome"/>
</dbReference>
<dbReference type="EMBL" id="AP023396">
    <property type="protein sequence ID" value="BCK55874.1"/>
    <property type="molecule type" value="Genomic_DNA"/>
</dbReference>
<dbReference type="KEGG" id="nwl:NWFMUON74_36460"/>
<protein>
    <submittedName>
        <fullName evidence="1">Uncharacterized protein</fullName>
    </submittedName>
</protein>
<gene>
    <name evidence="1" type="ORF">NWFMUON74_36460</name>
</gene>
<organism evidence="1 2">
    <name type="scientific">Nocardia wallacei</name>
    <dbReference type="NCBI Taxonomy" id="480035"/>
    <lineage>
        <taxon>Bacteria</taxon>
        <taxon>Bacillati</taxon>
        <taxon>Actinomycetota</taxon>
        <taxon>Actinomycetes</taxon>
        <taxon>Mycobacteriales</taxon>
        <taxon>Nocardiaceae</taxon>
        <taxon>Nocardia</taxon>
    </lineage>
</organism>
<keyword evidence="2" id="KW-1185">Reference proteome</keyword>
<evidence type="ECO:0000313" key="1">
    <source>
        <dbReference type="EMBL" id="BCK55874.1"/>
    </source>
</evidence>